<proteinExistence type="predicted"/>
<dbReference type="EMBL" id="JAQMLS010000002">
    <property type="protein sequence ID" value="MDB8741039.1"/>
    <property type="molecule type" value="Genomic_DNA"/>
</dbReference>
<protein>
    <recommendedName>
        <fullName evidence="3">Hedgehog/Intein (Hint) domain-containing protein</fullName>
    </recommendedName>
</protein>
<dbReference type="RefSeq" id="WP_195551079.1">
    <property type="nucleotide sequence ID" value="NZ_JADMNX010000002.1"/>
</dbReference>
<dbReference type="AlphaFoldDB" id="A0AAW6DTC1"/>
<organism evidence="1 2">
    <name type="scientific">Ruminococcus bicirculans</name>
    <name type="common">ex Wegman et al. 2014</name>
    <dbReference type="NCBI Taxonomy" id="1160721"/>
    <lineage>
        <taxon>Bacteria</taxon>
        <taxon>Bacillati</taxon>
        <taxon>Bacillota</taxon>
        <taxon>Clostridia</taxon>
        <taxon>Eubacteriales</taxon>
        <taxon>Oscillospiraceae</taxon>
        <taxon>Ruminococcus</taxon>
    </lineage>
</organism>
<evidence type="ECO:0000313" key="2">
    <source>
        <dbReference type="Proteomes" id="UP001211421"/>
    </source>
</evidence>
<name>A0AAW6DTC1_9FIRM</name>
<accession>A0AAW6DTC1</accession>
<comment type="caution">
    <text evidence="1">The sequence shown here is derived from an EMBL/GenBank/DDBJ whole genome shotgun (WGS) entry which is preliminary data.</text>
</comment>
<reference evidence="1" key="1">
    <citation type="submission" date="2023-01" db="EMBL/GenBank/DDBJ databases">
        <title>Human gut microbiome strain richness.</title>
        <authorList>
            <person name="Chen-Liaw A."/>
        </authorList>
    </citation>
    <scope>NUCLEOTIDE SEQUENCE</scope>
    <source>
        <strain evidence="1">D59st1_B8_D59t2_181005</strain>
    </source>
</reference>
<evidence type="ECO:0008006" key="3">
    <source>
        <dbReference type="Google" id="ProtNLM"/>
    </source>
</evidence>
<dbReference type="Proteomes" id="UP001211421">
    <property type="component" value="Unassembled WGS sequence"/>
</dbReference>
<gene>
    <name evidence="1" type="ORF">PNV70_02995</name>
</gene>
<evidence type="ECO:0000313" key="1">
    <source>
        <dbReference type="EMBL" id="MDB8741039.1"/>
    </source>
</evidence>
<sequence>MTFTISNLKTGDLVICANGKMATVMKGTAREDVLRFHTEFNSFSRLGVNYNSDMTNKRADGLTIVKVYRAIGVANNKIGDLVFNPLKMLEYGTVVYDRATAEANGDDITIDSLKTGDMLVHRNGKRSTVFKGAEFGDIVRYHTANNSFTWLSKFDNDTLEHASNSDYDIVEVYRTAVDDPTKYGDDYCNVDQMICEANKIYPVSTCDDEYGLDDTIAAMTYDDLQKFINHEIDSRGIR</sequence>